<proteinExistence type="predicted"/>
<sequence>MLTIFNRTVVFMTYNEENMRKACFSLEHCNIDYILKTTKIADVYAKDEGLQIAYKVYVRKDKANEAQACIHKALFDED</sequence>
<dbReference type="AlphaFoldDB" id="A0A6N4TK48"/>
<evidence type="ECO:0000313" key="2">
    <source>
        <dbReference type="Proteomes" id="UP000464754"/>
    </source>
</evidence>
<keyword evidence="2" id="KW-1185">Reference proteome</keyword>
<name>A0A6N4TK48_9FIRM</name>
<accession>A0A6N4TK48</accession>
<evidence type="ECO:0000313" key="1">
    <source>
        <dbReference type="EMBL" id="BBK23198.1"/>
    </source>
</evidence>
<dbReference type="EMBL" id="AP019695">
    <property type="protein sequence ID" value="BBK23198.1"/>
    <property type="molecule type" value="Genomic_DNA"/>
</dbReference>
<evidence type="ECO:0008006" key="3">
    <source>
        <dbReference type="Google" id="ProtNLM"/>
    </source>
</evidence>
<reference evidence="2" key="1">
    <citation type="submission" date="2019-05" db="EMBL/GenBank/DDBJ databases">
        <title>Complete genome sequencing of Absiella argi strain JCM 30884.</title>
        <authorList>
            <person name="Sakamoto M."/>
            <person name="Murakami T."/>
            <person name="Mori H."/>
        </authorList>
    </citation>
    <scope>NUCLEOTIDE SEQUENCE [LARGE SCALE GENOMIC DNA]</scope>
    <source>
        <strain evidence="2">JCM 30884</strain>
    </source>
</reference>
<dbReference type="KEGG" id="aarg:Aargi30884_21010"/>
<protein>
    <recommendedName>
        <fullName evidence="3">DUF2007 domain-containing protein</fullName>
    </recommendedName>
</protein>
<dbReference type="RefSeq" id="WP_115716296.1">
    <property type="nucleotide sequence ID" value="NZ_AP019695.1"/>
</dbReference>
<organism evidence="1 2">
    <name type="scientific">Amedibacterium intestinale</name>
    <dbReference type="NCBI Taxonomy" id="2583452"/>
    <lineage>
        <taxon>Bacteria</taxon>
        <taxon>Bacillati</taxon>
        <taxon>Bacillota</taxon>
        <taxon>Erysipelotrichia</taxon>
        <taxon>Erysipelotrichales</taxon>
        <taxon>Erysipelotrichaceae</taxon>
        <taxon>Amedibacterium</taxon>
    </lineage>
</organism>
<dbReference type="Proteomes" id="UP000464754">
    <property type="component" value="Chromosome"/>
</dbReference>
<gene>
    <name evidence="1" type="ORF">Aargi30884_21010</name>
</gene>